<dbReference type="InterPro" id="IPR053924">
    <property type="entry name" value="RecX_HTH_2nd"/>
</dbReference>
<keyword evidence="9" id="KW-1185">Reference proteome</keyword>
<dbReference type="Gene3D" id="1.10.10.10">
    <property type="entry name" value="Winged helix-like DNA-binding domain superfamily/Winged helix DNA-binding domain"/>
    <property type="match status" value="1"/>
</dbReference>
<dbReference type="Pfam" id="PF02631">
    <property type="entry name" value="RecX_HTH2"/>
    <property type="match status" value="1"/>
</dbReference>
<evidence type="ECO:0000256" key="4">
    <source>
        <dbReference type="ARBA" id="ARBA00022490"/>
    </source>
</evidence>
<evidence type="ECO:0000256" key="1">
    <source>
        <dbReference type="ARBA" id="ARBA00004496"/>
    </source>
</evidence>
<comment type="similarity">
    <text evidence="2">Belongs to the RecX family.</text>
</comment>
<gene>
    <name evidence="8" type="ORF">NG821_06505</name>
</gene>
<feature type="compositionally biased region" description="Basic and acidic residues" evidence="5">
    <location>
        <begin position="188"/>
        <end position="197"/>
    </location>
</feature>
<keyword evidence="4" id="KW-0963">Cytoplasm</keyword>
<dbReference type="InterPro" id="IPR003783">
    <property type="entry name" value="Regulatory_RecX"/>
</dbReference>
<protein>
    <recommendedName>
        <fullName evidence="3">Regulatory protein RecX</fullName>
    </recommendedName>
</protein>
<reference evidence="8 9" key="1">
    <citation type="submission" date="2022-06" db="EMBL/GenBank/DDBJ databases">
        <title>A taxonomic note on the genus Prevotella: Description of four novel genera and emended description of the genera Hallella and Xylanibacter.</title>
        <authorList>
            <person name="Hitch T.C.A."/>
        </authorList>
    </citation>
    <scope>NUCLEOTIDE SEQUENCE [LARGE SCALE GENOMIC DNA]</scope>
    <source>
        <strain evidence="8 9">DSM 100619</strain>
    </source>
</reference>
<feature type="compositionally biased region" description="Polar residues" evidence="5">
    <location>
        <begin position="158"/>
        <end position="169"/>
    </location>
</feature>
<dbReference type="InterPro" id="IPR053925">
    <property type="entry name" value="RecX_HTH_3rd"/>
</dbReference>
<name>A0ABT1BXC5_9BACT</name>
<evidence type="ECO:0000256" key="3">
    <source>
        <dbReference type="ARBA" id="ARBA00018111"/>
    </source>
</evidence>
<comment type="caution">
    <text evidence="8">The sequence shown here is derived from an EMBL/GenBank/DDBJ whole genome shotgun (WGS) entry which is preliminary data.</text>
</comment>
<evidence type="ECO:0000313" key="8">
    <source>
        <dbReference type="EMBL" id="MCO6025495.1"/>
    </source>
</evidence>
<dbReference type="PANTHER" id="PTHR33602:SF1">
    <property type="entry name" value="REGULATORY PROTEIN RECX FAMILY PROTEIN"/>
    <property type="match status" value="1"/>
</dbReference>
<dbReference type="RefSeq" id="WP_252760854.1">
    <property type="nucleotide sequence ID" value="NZ_JAMXLY010000019.1"/>
</dbReference>
<evidence type="ECO:0000256" key="5">
    <source>
        <dbReference type="SAM" id="MobiDB-lite"/>
    </source>
</evidence>
<dbReference type="InterPro" id="IPR036388">
    <property type="entry name" value="WH-like_DNA-bd_sf"/>
</dbReference>
<evidence type="ECO:0000259" key="7">
    <source>
        <dbReference type="Pfam" id="PF21981"/>
    </source>
</evidence>
<sequence>MRRIIRQKSEQQALEILSALCASAEYCSQDMIGKMKRWNMPEETRNRVIDKLISNGFIDDSRYCKAFVHDKIKYAKWGRRKLELALYRKGIPQTISTPILDVIPEEDYIHILKPLLKTKAASVHAESDYEFRQKLFRFAAGRGFTPDLIMKCMPAQDETSFAESESGTEFSDESFPGMEENTEIGDFTDQKDSKENSSDEEEQTDLISNTFGDDDKIDRVSTTFGAQKTDKDKSAK</sequence>
<feature type="domain" description="RecX third three-helical" evidence="7">
    <location>
        <begin position="109"/>
        <end position="153"/>
    </location>
</feature>
<feature type="domain" description="RecX second three-helical" evidence="6">
    <location>
        <begin position="59"/>
        <end position="94"/>
    </location>
</feature>
<dbReference type="EMBL" id="JAMXLY010000019">
    <property type="protein sequence ID" value="MCO6025495.1"/>
    <property type="molecule type" value="Genomic_DNA"/>
</dbReference>
<dbReference type="Proteomes" id="UP001204015">
    <property type="component" value="Unassembled WGS sequence"/>
</dbReference>
<dbReference type="Pfam" id="PF21981">
    <property type="entry name" value="RecX_HTH3"/>
    <property type="match status" value="1"/>
</dbReference>
<comment type="subcellular location">
    <subcellularLocation>
        <location evidence="1">Cytoplasm</location>
    </subcellularLocation>
</comment>
<proteinExistence type="inferred from homology"/>
<evidence type="ECO:0000256" key="2">
    <source>
        <dbReference type="ARBA" id="ARBA00009695"/>
    </source>
</evidence>
<accession>A0ABT1BXC5</accession>
<dbReference type="PANTHER" id="PTHR33602">
    <property type="entry name" value="REGULATORY PROTEIN RECX FAMILY PROTEIN"/>
    <property type="match status" value="1"/>
</dbReference>
<evidence type="ECO:0000259" key="6">
    <source>
        <dbReference type="Pfam" id="PF02631"/>
    </source>
</evidence>
<organism evidence="8 9">
    <name type="scientific">Segatella cerevisiae</name>
    <dbReference type="NCBI Taxonomy" id="2053716"/>
    <lineage>
        <taxon>Bacteria</taxon>
        <taxon>Pseudomonadati</taxon>
        <taxon>Bacteroidota</taxon>
        <taxon>Bacteroidia</taxon>
        <taxon>Bacteroidales</taxon>
        <taxon>Prevotellaceae</taxon>
        <taxon>Segatella</taxon>
    </lineage>
</organism>
<evidence type="ECO:0000313" key="9">
    <source>
        <dbReference type="Proteomes" id="UP001204015"/>
    </source>
</evidence>
<feature type="region of interest" description="Disordered" evidence="5">
    <location>
        <begin position="158"/>
        <end position="236"/>
    </location>
</feature>